<evidence type="ECO:0000313" key="3">
    <source>
        <dbReference type="Proteomes" id="UP000887116"/>
    </source>
</evidence>
<organism evidence="2 3">
    <name type="scientific">Trichonephila clavata</name>
    <name type="common">Joro spider</name>
    <name type="synonym">Nephila clavata</name>
    <dbReference type="NCBI Taxonomy" id="2740835"/>
    <lineage>
        <taxon>Eukaryota</taxon>
        <taxon>Metazoa</taxon>
        <taxon>Ecdysozoa</taxon>
        <taxon>Arthropoda</taxon>
        <taxon>Chelicerata</taxon>
        <taxon>Arachnida</taxon>
        <taxon>Araneae</taxon>
        <taxon>Araneomorphae</taxon>
        <taxon>Entelegynae</taxon>
        <taxon>Araneoidea</taxon>
        <taxon>Nephilidae</taxon>
        <taxon>Trichonephila</taxon>
    </lineage>
</organism>
<feature type="signal peptide" evidence="1">
    <location>
        <begin position="1"/>
        <end position="27"/>
    </location>
</feature>
<proteinExistence type="predicted"/>
<dbReference type="AlphaFoldDB" id="A0A8X6JG57"/>
<comment type="caution">
    <text evidence="2">The sequence shown here is derived from an EMBL/GenBank/DDBJ whole genome shotgun (WGS) entry which is preliminary data.</text>
</comment>
<dbReference type="Proteomes" id="UP000887116">
    <property type="component" value="Unassembled WGS sequence"/>
</dbReference>
<evidence type="ECO:0000256" key="1">
    <source>
        <dbReference type="SAM" id="SignalP"/>
    </source>
</evidence>
<protein>
    <submittedName>
        <fullName evidence="2">Uncharacterized protein</fullName>
    </submittedName>
</protein>
<accession>A0A8X6JG57</accession>
<gene>
    <name evidence="2" type="ORF">TNCT_504131</name>
</gene>
<dbReference type="EMBL" id="BMAO01029774">
    <property type="protein sequence ID" value="GFR33945.1"/>
    <property type="molecule type" value="Genomic_DNA"/>
</dbReference>
<keyword evidence="1" id="KW-0732">Signal</keyword>
<reference evidence="2" key="1">
    <citation type="submission" date="2020-07" db="EMBL/GenBank/DDBJ databases">
        <title>Multicomponent nature underlies the extraordinary mechanical properties of spider dragline silk.</title>
        <authorList>
            <person name="Kono N."/>
            <person name="Nakamura H."/>
            <person name="Mori M."/>
            <person name="Yoshida Y."/>
            <person name="Ohtoshi R."/>
            <person name="Malay A.D."/>
            <person name="Moran D.A.P."/>
            <person name="Tomita M."/>
            <person name="Numata K."/>
            <person name="Arakawa K."/>
        </authorList>
    </citation>
    <scope>NUCLEOTIDE SEQUENCE</scope>
</reference>
<sequence>MDGREDGVTSWGSIVCLLHHPFLLTSAQETEEGCSRASSCIDRTRTWIDLRFPGRTSLGKGFMKLGLGFTFRISISVVPNFSLDEILDRKADWGVFIPSLIQKYVQLNAF</sequence>
<feature type="chain" id="PRO_5036446597" evidence="1">
    <location>
        <begin position="28"/>
        <end position="110"/>
    </location>
</feature>
<keyword evidence="3" id="KW-1185">Reference proteome</keyword>
<evidence type="ECO:0000313" key="2">
    <source>
        <dbReference type="EMBL" id="GFR33945.1"/>
    </source>
</evidence>
<name>A0A8X6JG57_TRICU</name>